<evidence type="ECO:0000313" key="1">
    <source>
        <dbReference type="EMBL" id="KAF1933114.1"/>
    </source>
</evidence>
<name>A0A6A5S0W5_9PLEO</name>
<dbReference type="RefSeq" id="XP_033453362.1">
    <property type="nucleotide sequence ID" value="XM_033595077.1"/>
</dbReference>
<dbReference type="GeneID" id="54352744"/>
<reference evidence="1" key="1">
    <citation type="journal article" date="2020" name="Stud. Mycol.">
        <title>101 Dothideomycetes genomes: a test case for predicting lifestyles and emergence of pathogens.</title>
        <authorList>
            <person name="Haridas S."/>
            <person name="Albert R."/>
            <person name="Binder M."/>
            <person name="Bloem J."/>
            <person name="Labutti K."/>
            <person name="Salamov A."/>
            <person name="Andreopoulos B."/>
            <person name="Baker S."/>
            <person name="Barry K."/>
            <person name="Bills G."/>
            <person name="Bluhm B."/>
            <person name="Cannon C."/>
            <person name="Castanera R."/>
            <person name="Culley D."/>
            <person name="Daum C."/>
            <person name="Ezra D."/>
            <person name="Gonzalez J."/>
            <person name="Henrissat B."/>
            <person name="Kuo A."/>
            <person name="Liang C."/>
            <person name="Lipzen A."/>
            <person name="Lutzoni F."/>
            <person name="Magnuson J."/>
            <person name="Mondo S."/>
            <person name="Nolan M."/>
            <person name="Ohm R."/>
            <person name="Pangilinan J."/>
            <person name="Park H.-J."/>
            <person name="Ramirez L."/>
            <person name="Alfaro M."/>
            <person name="Sun H."/>
            <person name="Tritt A."/>
            <person name="Yoshinaga Y."/>
            <person name="Zwiers L.-H."/>
            <person name="Turgeon B."/>
            <person name="Goodwin S."/>
            <person name="Spatafora J."/>
            <person name="Crous P."/>
            <person name="Grigoriev I."/>
        </authorList>
    </citation>
    <scope>NUCLEOTIDE SEQUENCE</scope>
    <source>
        <strain evidence="1">CBS 183.55</strain>
    </source>
</reference>
<dbReference type="EMBL" id="ML978958">
    <property type="protein sequence ID" value="KAF1933114.1"/>
    <property type="molecule type" value="Genomic_DNA"/>
</dbReference>
<organism evidence="1 2">
    <name type="scientific">Didymella exigua CBS 183.55</name>
    <dbReference type="NCBI Taxonomy" id="1150837"/>
    <lineage>
        <taxon>Eukaryota</taxon>
        <taxon>Fungi</taxon>
        <taxon>Dikarya</taxon>
        <taxon>Ascomycota</taxon>
        <taxon>Pezizomycotina</taxon>
        <taxon>Dothideomycetes</taxon>
        <taxon>Pleosporomycetidae</taxon>
        <taxon>Pleosporales</taxon>
        <taxon>Pleosporineae</taxon>
        <taxon>Didymellaceae</taxon>
        <taxon>Didymella</taxon>
    </lineage>
</organism>
<evidence type="ECO:0000313" key="2">
    <source>
        <dbReference type="Proteomes" id="UP000800082"/>
    </source>
</evidence>
<dbReference type="Proteomes" id="UP000800082">
    <property type="component" value="Unassembled WGS sequence"/>
</dbReference>
<keyword evidence="2" id="KW-1185">Reference proteome</keyword>
<feature type="non-terminal residue" evidence="1">
    <location>
        <position position="1"/>
    </location>
</feature>
<proteinExistence type="predicted"/>
<dbReference type="AlphaFoldDB" id="A0A6A5S0W5"/>
<accession>A0A6A5S0W5</accession>
<protein>
    <submittedName>
        <fullName evidence="1">Uncharacterized protein</fullName>
    </submittedName>
</protein>
<sequence>DTILGFSILHQAELALDHLRILAEGSLVVVLLIELDCELWATLDERASPVLANRRLVALSE</sequence>
<gene>
    <name evidence="1" type="ORF">M421DRAFT_53065</name>
</gene>